<comment type="caution">
    <text evidence="1">The sequence shown here is derived from an EMBL/GenBank/DDBJ whole genome shotgun (WGS) entry which is preliminary data.</text>
</comment>
<accession>A0ABP0HR82</accession>
<keyword evidence="2" id="KW-1185">Reference proteome</keyword>
<name>A0ABP0HR82_9DINO</name>
<evidence type="ECO:0000313" key="2">
    <source>
        <dbReference type="Proteomes" id="UP001642484"/>
    </source>
</evidence>
<proteinExistence type="predicted"/>
<sequence>MSQTGSPTWRATDSHSALGTASLLFFFSGSHLWLSGPPLRALMGTTTSCDAATSRPTLGCQADTVQACSQQCSKDSTRDVKSFHEVRGSSWEPSQSKKQLQEAQRVVDQTLQLLGLGLMVEWQDEQKRLIISEDAKTLELHGEAHRPMRIPMSQLAALFPTRQQRQHHTWTATDVVFVVDLSFGGKPNVLVLRFSDALCREPLYLGFADEEQRLQVALTLKVLRARIP</sequence>
<reference evidence="1 2" key="1">
    <citation type="submission" date="2024-02" db="EMBL/GenBank/DDBJ databases">
        <authorList>
            <person name="Chen Y."/>
            <person name="Shah S."/>
            <person name="Dougan E. K."/>
            <person name="Thang M."/>
            <person name="Chan C."/>
        </authorList>
    </citation>
    <scope>NUCLEOTIDE SEQUENCE [LARGE SCALE GENOMIC DNA]</scope>
</reference>
<dbReference type="Proteomes" id="UP001642484">
    <property type="component" value="Unassembled WGS sequence"/>
</dbReference>
<organism evidence="1 2">
    <name type="scientific">Durusdinium trenchii</name>
    <dbReference type="NCBI Taxonomy" id="1381693"/>
    <lineage>
        <taxon>Eukaryota</taxon>
        <taxon>Sar</taxon>
        <taxon>Alveolata</taxon>
        <taxon>Dinophyceae</taxon>
        <taxon>Suessiales</taxon>
        <taxon>Symbiodiniaceae</taxon>
        <taxon>Durusdinium</taxon>
    </lineage>
</organism>
<gene>
    <name evidence="1" type="ORF">CCMP2556_LOCUS2835</name>
</gene>
<evidence type="ECO:0000313" key="1">
    <source>
        <dbReference type="EMBL" id="CAK8992377.1"/>
    </source>
</evidence>
<dbReference type="EMBL" id="CAXAMN010001113">
    <property type="protein sequence ID" value="CAK8992377.1"/>
    <property type="molecule type" value="Genomic_DNA"/>
</dbReference>
<protein>
    <submittedName>
        <fullName evidence="1">Uncharacterized protein</fullName>
    </submittedName>
</protein>